<evidence type="ECO:0000256" key="1">
    <source>
        <dbReference type="ARBA" id="ARBA00004477"/>
    </source>
</evidence>
<dbReference type="UniPathway" id="UPA00196"/>
<keyword evidence="8 10" id="KW-1133">Transmembrane helix</keyword>
<proteinExistence type="predicted"/>
<dbReference type="RefSeq" id="WP_119148850.1">
    <property type="nucleotide sequence ID" value="NZ_QXJM01000030.1"/>
</dbReference>
<keyword evidence="3" id="KW-0337">GPI-anchor biosynthesis</keyword>
<dbReference type="GO" id="GO:0031501">
    <property type="term" value="C:mannosyltransferase complex"/>
    <property type="evidence" value="ECO:0007669"/>
    <property type="project" value="TreeGrafter"/>
</dbReference>
<gene>
    <name evidence="11" type="ORF">D3H35_09500</name>
</gene>
<keyword evidence="5" id="KW-0808">Transferase</keyword>
<dbReference type="Proteomes" id="UP000266340">
    <property type="component" value="Unassembled WGS sequence"/>
</dbReference>
<name>A0A398CSP8_9BACL</name>
<feature type="transmembrane region" description="Helical" evidence="10">
    <location>
        <begin position="24"/>
        <end position="44"/>
    </location>
</feature>
<dbReference type="GO" id="GO:0000009">
    <property type="term" value="F:alpha-1,6-mannosyltransferase activity"/>
    <property type="evidence" value="ECO:0007669"/>
    <property type="project" value="InterPro"/>
</dbReference>
<organism evidence="11 12">
    <name type="scientific">Cohnella faecalis</name>
    <dbReference type="NCBI Taxonomy" id="2315694"/>
    <lineage>
        <taxon>Bacteria</taxon>
        <taxon>Bacillati</taxon>
        <taxon>Bacillota</taxon>
        <taxon>Bacilli</taxon>
        <taxon>Bacillales</taxon>
        <taxon>Paenibacillaceae</taxon>
        <taxon>Cohnella</taxon>
    </lineage>
</organism>
<evidence type="ECO:0000256" key="8">
    <source>
        <dbReference type="ARBA" id="ARBA00022989"/>
    </source>
</evidence>
<dbReference type="GO" id="GO:0006506">
    <property type="term" value="P:GPI anchor biosynthetic process"/>
    <property type="evidence" value="ECO:0007669"/>
    <property type="project" value="UniProtKB-UniPathway"/>
</dbReference>
<evidence type="ECO:0000256" key="3">
    <source>
        <dbReference type="ARBA" id="ARBA00022502"/>
    </source>
</evidence>
<feature type="transmembrane region" description="Helical" evidence="10">
    <location>
        <begin position="101"/>
        <end position="122"/>
    </location>
</feature>
<evidence type="ECO:0000256" key="6">
    <source>
        <dbReference type="ARBA" id="ARBA00022692"/>
    </source>
</evidence>
<keyword evidence="6 10" id="KW-0812">Transmembrane</keyword>
<keyword evidence="7" id="KW-0256">Endoplasmic reticulum</keyword>
<sequence length="338" mass="38700">MKTAEVNVGSRASLGLARKREMRWWVWPVLVNLIILVAATYLPYFKSVAKDTMEFGDRAHFWFQWDSLWYMDIANNGYQDRKATAFFPFLPLLIRVLSNPYLVLLANQIAFVCCLHLLKKFFVRMNLNASQTRTAIWLFVLNPAAIYYSTLYTELWTVLFSLASLEMAAQKKWGWAALFAAILSSTRATALTFGFFPLALLVYSVLRADWKTSLRALLWGGSLLIGLLAYMTYLNGKFGDPFAFSATQSKDWDHYWVLPWKQVIEGLKDAMSGGIQIMKLPLLIVSLLFAFWGAVTIWKVPFRRAWHKWGPFYSFSQASFSRSASGPRIPPCTARSDI</sequence>
<dbReference type="PANTHER" id="PTHR12468">
    <property type="entry name" value="GPI MANNOSYLTRANSFERASE 2"/>
    <property type="match status" value="1"/>
</dbReference>
<feature type="transmembrane region" description="Helical" evidence="10">
    <location>
        <begin position="280"/>
        <end position="298"/>
    </location>
</feature>
<feature type="transmembrane region" description="Helical" evidence="10">
    <location>
        <begin position="134"/>
        <end position="153"/>
    </location>
</feature>
<evidence type="ECO:0000256" key="4">
    <source>
        <dbReference type="ARBA" id="ARBA00022676"/>
    </source>
</evidence>
<dbReference type="EMBL" id="QXJM01000030">
    <property type="protein sequence ID" value="RIE03778.1"/>
    <property type="molecule type" value="Genomic_DNA"/>
</dbReference>
<feature type="transmembrane region" description="Helical" evidence="10">
    <location>
        <begin position="216"/>
        <end position="234"/>
    </location>
</feature>
<reference evidence="11 12" key="1">
    <citation type="submission" date="2018-09" db="EMBL/GenBank/DDBJ databases">
        <title>Cohnella cavernae sp. nov., isolated from a karst cave.</title>
        <authorList>
            <person name="Zhu H."/>
        </authorList>
    </citation>
    <scope>NUCLEOTIDE SEQUENCE [LARGE SCALE GENOMIC DNA]</scope>
    <source>
        <strain evidence="11 12">K2E09-144</strain>
    </source>
</reference>
<comment type="caution">
    <text evidence="11">The sequence shown here is derived from an EMBL/GenBank/DDBJ whole genome shotgun (WGS) entry which is preliminary data.</text>
</comment>
<evidence type="ECO:0000256" key="9">
    <source>
        <dbReference type="ARBA" id="ARBA00023136"/>
    </source>
</evidence>
<evidence type="ECO:0000313" key="12">
    <source>
        <dbReference type="Proteomes" id="UP000266340"/>
    </source>
</evidence>
<comment type="pathway">
    <text evidence="2">Glycolipid biosynthesis; glycosylphosphatidylinositol-anchor biosynthesis.</text>
</comment>
<evidence type="ECO:0000256" key="7">
    <source>
        <dbReference type="ARBA" id="ARBA00022824"/>
    </source>
</evidence>
<evidence type="ECO:0008006" key="13">
    <source>
        <dbReference type="Google" id="ProtNLM"/>
    </source>
</evidence>
<dbReference type="GO" id="GO:0004376">
    <property type="term" value="F:GPI mannosyltransferase activity"/>
    <property type="evidence" value="ECO:0007669"/>
    <property type="project" value="InterPro"/>
</dbReference>
<feature type="transmembrane region" description="Helical" evidence="10">
    <location>
        <begin position="173"/>
        <end position="204"/>
    </location>
</feature>
<dbReference type="InterPro" id="IPR007315">
    <property type="entry name" value="PIG-V/Gpi18"/>
</dbReference>
<evidence type="ECO:0000313" key="11">
    <source>
        <dbReference type="EMBL" id="RIE03778.1"/>
    </source>
</evidence>
<keyword evidence="9 10" id="KW-0472">Membrane</keyword>
<dbReference type="Pfam" id="PF04188">
    <property type="entry name" value="Mannosyl_trans2"/>
    <property type="match status" value="1"/>
</dbReference>
<keyword evidence="12" id="KW-1185">Reference proteome</keyword>
<comment type="subcellular location">
    <subcellularLocation>
        <location evidence="1">Endoplasmic reticulum membrane</location>
        <topology evidence="1">Multi-pass membrane protein</topology>
    </subcellularLocation>
</comment>
<dbReference type="AlphaFoldDB" id="A0A398CSP8"/>
<dbReference type="GO" id="GO:0016020">
    <property type="term" value="C:membrane"/>
    <property type="evidence" value="ECO:0007669"/>
    <property type="project" value="GOC"/>
</dbReference>
<evidence type="ECO:0000256" key="2">
    <source>
        <dbReference type="ARBA" id="ARBA00004687"/>
    </source>
</evidence>
<evidence type="ECO:0000256" key="10">
    <source>
        <dbReference type="SAM" id="Phobius"/>
    </source>
</evidence>
<evidence type="ECO:0000256" key="5">
    <source>
        <dbReference type="ARBA" id="ARBA00022679"/>
    </source>
</evidence>
<dbReference type="OrthoDB" id="2379640at2"/>
<accession>A0A398CSP8</accession>
<dbReference type="PANTHER" id="PTHR12468:SF2">
    <property type="entry name" value="GPI MANNOSYLTRANSFERASE 2"/>
    <property type="match status" value="1"/>
</dbReference>
<protein>
    <recommendedName>
        <fullName evidence="13">DUF2029 domain-containing protein</fullName>
    </recommendedName>
</protein>
<keyword evidence="4" id="KW-0328">Glycosyltransferase</keyword>